<evidence type="ECO:0000313" key="5">
    <source>
        <dbReference type="EMBL" id="UGS25043.1"/>
    </source>
</evidence>
<keyword evidence="2" id="KW-0238">DNA-binding</keyword>
<dbReference type="InterPro" id="IPR028082">
    <property type="entry name" value="Peripla_BP_I"/>
</dbReference>
<dbReference type="PROSITE" id="PS50932">
    <property type="entry name" value="HTH_LACI_2"/>
    <property type="match status" value="1"/>
</dbReference>
<dbReference type="InterPro" id="IPR046335">
    <property type="entry name" value="LacI/GalR-like_sensor"/>
</dbReference>
<proteinExistence type="predicted"/>
<reference evidence="5 6" key="1">
    <citation type="submission" date="2023-01" db="EMBL/GenBank/DDBJ databases">
        <title>Characterization of estradiol degrading bacteria Microbacterium sp. MZT7 and reveal degrading genes through genome analysis.</title>
        <authorList>
            <person name="Hao P."/>
            <person name="Gao Y."/>
        </authorList>
    </citation>
    <scope>NUCLEOTIDE SEQUENCE [LARGE SCALE GENOMIC DNA]</scope>
    <source>
        <strain evidence="5 6">MZT7</strain>
    </source>
</reference>
<gene>
    <name evidence="5" type="ORF">K8F61_10020</name>
</gene>
<evidence type="ECO:0000256" key="2">
    <source>
        <dbReference type="ARBA" id="ARBA00023125"/>
    </source>
</evidence>
<dbReference type="CDD" id="cd06267">
    <property type="entry name" value="PBP1_LacI_sugar_binding-like"/>
    <property type="match status" value="1"/>
</dbReference>
<name>A0ABY3RQ37_9MICO</name>
<dbReference type="Pfam" id="PF00356">
    <property type="entry name" value="LacI"/>
    <property type="match status" value="1"/>
</dbReference>
<dbReference type="CDD" id="cd01392">
    <property type="entry name" value="HTH_LacI"/>
    <property type="match status" value="1"/>
</dbReference>
<dbReference type="SMART" id="SM00354">
    <property type="entry name" value="HTH_LACI"/>
    <property type="match status" value="1"/>
</dbReference>
<evidence type="ECO:0000256" key="1">
    <source>
        <dbReference type="ARBA" id="ARBA00023015"/>
    </source>
</evidence>
<feature type="domain" description="HTH lacI-type" evidence="4">
    <location>
        <begin position="3"/>
        <end position="57"/>
    </location>
</feature>
<protein>
    <submittedName>
        <fullName evidence="5">LacI family transcriptional regulator</fullName>
    </submittedName>
</protein>
<dbReference type="SUPFAM" id="SSF47413">
    <property type="entry name" value="lambda repressor-like DNA-binding domains"/>
    <property type="match status" value="1"/>
</dbReference>
<dbReference type="EMBL" id="CP082781">
    <property type="protein sequence ID" value="UGS25043.1"/>
    <property type="molecule type" value="Genomic_DNA"/>
</dbReference>
<dbReference type="PANTHER" id="PTHR30146">
    <property type="entry name" value="LACI-RELATED TRANSCRIPTIONAL REPRESSOR"/>
    <property type="match status" value="1"/>
</dbReference>
<organism evidence="5 6">
    <name type="scientific">Microbacterium resistens</name>
    <dbReference type="NCBI Taxonomy" id="156977"/>
    <lineage>
        <taxon>Bacteria</taxon>
        <taxon>Bacillati</taxon>
        <taxon>Actinomycetota</taxon>
        <taxon>Actinomycetes</taxon>
        <taxon>Micrococcales</taxon>
        <taxon>Microbacteriaceae</taxon>
        <taxon>Microbacterium</taxon>
    </lineage>
</organism>
<evidence type="ECO:0000259" key="4">
    <source>
        <dbReference type="PROSITE" id="PS50932"/>
    </source>
</evidence>
<dbReference type="Proteomes" id="UP001199642">
    <property type="component" value="Chromosome"/>
</dbReference>
<dbReference type="SUPFAM" id="SSF53822">
    <property type="entry name" value="Periplasmic binding protein-like I"/>
    <property type="match status" value="1"/>
</dbReference>
<keyword evidence="6" id="KW-1185">Reference proteome</keyword>
<keyword evidence="1" id="KW-0805">Transcription regulation</keyword>
<sequence length="323" mass="34047">MTVTLTDIARHAGVSLATASRAFGEPERLAPATLRRVHEAAAELGYESTQTPSGEKTIAIVFPDVASPVYAAQLKGIQSQAWQGRHATVVFDSDEDLRREREQIERARAFDGMLLCSPRLPADEVVALAGTTPFVVLNRIIEDAHCVVMDTEQGPRQAVEHLVALGHRHIAYASGPAHSWADIRRGGTIARACEDLGVRMTRLSHQAASIQGGRAAAATVVASGATAVIAYNDLIALGIEAGVADLGLRCPDDLSIIGNDDIDLASVTRPGLTTVRLAIGRCGALGVELLTRAMAGARPDGVVDLDSQLIVRGSTAPPRTPGH</sequence>
<keyword evidence="3" id="KW-0804">Transcription</keyword>
<dbReference type="InterPro" id="IPR000843">
    <property type="entry name" value="HTH_LacI"/>
</dbReference>
<dbReference type="Gene3D" id="3.40.50.2300">
    <property type="match status" value="2"/>
</dbReference>
<accession>A0ABY3RQ37</accession>
<dbReference type="Pfam" id="PF13377">
    <property type="entry name" value="Peripla_BP_3"/>
    <property type="match status" value="1"/>
</dbReference>
<dbReference type="InterPro" id="IPR010982">
    <property type="entry name" value="Lambda_DNA-bd_dom_sf"/>
</dbReference>
<dbReference type="PANTHER" id="PTHR30146:SF138">
    <property type="entry name" value="TRANSCRIPTIONAL REGULATORY PROTEIN"/>
    <property type="match status" value="1"/>
</dbReference>
<dbReference type="Gene3D" id="1.10.260.40">
    <property type="entry name" value="lambda repressor-like DNA-binding domains"/>
    <property type="match status" value="1"/>
</dbReference>
<dbReference type="RefSeq" id="WP_231818897.1">
    <property type="nucleotide sequence ID" value="NZ_CP082781.1"/>
</dbReference>
<evidence type="ECO:0000313" key="6">
    <source>
        <dbReference type="Proteomes" id="UP001199642"/>
    </source>
</evidence>
<evidence type="ECO:0000256" key="3">
    <source>
        <dbReference type="ARBA" id="ARBA00023163"/>
    </source>
</evidence>